<evidence type="ECO:0000313" key="1">
    <source>
        <dbReference type="EMBL" id="PRD13572.1"/>
    </source>
</evidence>
<comment type="caution">
    <text evidence="1">The sequence shown here is derived from an EMBL/GenBank/DDBJ whole genome shotgun (WGS) entry which is preliminary data.</text>
</comment>
<evidence type="ECO:0000313" key="2">
    <source>
        <dbReference type="Proteomes" id="UP000239181"/>
    </source>
</evidence>
<dbReference type="EMBL" id="PDET01000017">
    <property type="protein sequence ID" value="PRD13572.1"/>
    <property type="molecule type" value="Genomic_DNA"/>
</dbReference>
<reference evidence="1 2" key="1">
    <citation type="submission" date="2017-10" db="EMBL/GenBank/DDBJ databases">
        <title>Draft genome of two endophytic bacteria isolated from 'guarana' Paullinia cupana (Mart.) Ducke.</title>
        <authorList>
            <person name="Siqueira K.A."/>
            <person name="Liotti R.G."/>
            <person name="Mendes T.A."/>
            <person name="Soares M.A."/>
        </authorList>
    </citation>
    <scope>NUCLEOTIDE SEQUENCE [LARGE SCALE GENOMIC DNA]</scope>
    <source>
        <strain evidence="1 2">342</strain>
    </source>
</reference>
<sequence>MIIFKKISLSFFLITSVCDHEEKLIQIFTNFIPKQVYDYKNKITDVNIMVWTLIIFNFTVCKN</sequence>
<name>A0A2S9I706_9GAMM</name>
<protein>
    <submittedName>
        <fullName evidence="1">Uncharacterized protein</fullName>
    </submittedName>
</protein>
<dbReference type="Proteomes" id="UP000239181">
    <property type="component" value="Unassembled WGS sequence"/>
</dbReference>
<dbReference type="AlphaFoldDB" id="A0A2S9I706"/>
<organism evidence="1 2">
    <name type="scientific">Pantoea coffeiphila</name>
    <dbReference type="NCBI Taxonomy" id="1465635"/>
    <lineage>
        <taxon>Bacteria</taxon>
        <taxon>Pseudomonadati</taxon>
        <taxon>Pseudomonadota</taxon>
        <taxon>Gammaproteobacteria</taxon>
        <taxon>Enterobacterales</taxon>
        <taxon>Erwiniaceae</taxon>
        <taxon>Pantoea</taxon>
    </lineage>
</organism>
<gene>
    <name evidence="1" type="ORF">CQW29_20140</name>
</gene>
<keyword evidence="2" id="KW-1185">Reference proteome</keyword>
<accession>A0A2S9I706</accession>
<proteinExistence type="predicted"/>